<proteinExistence type="predicted"/>
<dbReference type="AlphaFoldDB" id="A0A174UJY6"/>
<keyword evidence="1" id="KW-0732">Signal</keyword>
<protein>
    <submittedName>
        <fullName evidence="2">Uncharacterized protein</fullName>
    </submittedName>
</protein>
<evidence type="ECO:0000256" key="1">
    <source>
        <dbReference type="SAM" id="SignalP"/>
    </source>
</evidence>
<organism evidence="2 3">
    <name type="scientific">Anaerotruncus colihominis</name>
    <dbReference type="NCBI Taxonomy" id="169435"/>
    <lineage>
        <taxon>Bacteria</taxon>
        <taxon>Bacillati</taxon>
        <taxon>Bacillota</taxon>
        <taxon>Clostridia</taxon>
        <taxon>Eubacteriales</taxon>
        <taxon>Oscillospiraceae</taxon>
        <taxon>Anaerotruncus</taxon>
    </lineage>
</organism>
<dbReference type="Proteomes" id="UP000095765">
    <property type="component" value="Unassembled WGS sequence"/>
</dbReference>
<dbReference type="OrthoDB" id="1857666at2"/>
<name>A0A174UJY6_9FIRM</name>
<dbReference type="RefSeq" id="WP_055246162.1">
    <property type="nucleotide sequence ID" value="NZ_CABIWA010000019.1"/>
</dbReference>
<dbReference type="EMBL" id="CZBE01000039">
    <property type="protein sequence ID" value="CUQ22894.1"/>
    <property type="molecule type" value="Genomic_DNA"/>
</dbReference>
<feature type="signal peptide" evidence="1">
    <location>
        <begin position="1"/>
        <end position="23"/>
    </location>
</feature>
<accession>A0A174UJY6</accession>
<evidence type="ECO:0000313" key="2">
    <source>
        <dbReference type="EMBL" id="CUQ22894.1"/>
    </source>
</evidence>
<sequence>MKKILAGILSAAAVLSLQMPAFAIDQGARTYQITNITGNPLNEDGEQFSIGDTAQPGQTVYFTLPVTLADWADSSKDVRISTRKEKNSKLIKSIKVVEKKLTNSSKNTIYVPNQQNPTSNDYAQFYTNQRNSYIALELSEITGVDEQKIEFSVTFTARKPAVLCYGKRTDTKNDEVTENGVTRYTQFFNGKSGDKLTLTGTLYVGNQEEDGDSASVTVGNKGVTIRPEKNVTNEVVFEGSDTYATLTYKANSNPSKFYAAMSTKWPSSLSSKFHNTDAVIRKFTAATIPASGRATLALNNPFDSDIDPDDVYIYTADSKGKLRDITRTVTYNEDDDTFELQTRTLTTYILSNERVSTK</sequence>
<feature type="chain" id="PRO_5008034876" evidence="1">
    <location>
        <begin position="24"/>
        <end position="358"/>
    </location>
</feature>
<reference evidence="2 3" key="1">
    <citation type="submission" date="2015-09" db="EMBL/GenBank/DDBJ databases">
        <authorList>
            <consortium name="Pathogen Informatics"/>
        </authorList>
    </citation>
    <scope>NUCLEOTIDE SEQUENCE [LARGE SCALE GENOMIC DNA]</scope>
    <source>
        <strain evidence="2 3">2789STDY5834939</strain>
    </source>
</reference>
<gene>
    <name evidence="2" type="ORF">ERS852551_03627</name>
</gene>
<evidence type="ECO:0000313" key="3">
    <source>
        <dbReference type="Proteomes" id="UP000095765"/>
    </source>
</evidence>